<evidence type="ECO:0000259" key="4">
    <source>
        <dbReference type="SMART" id="SM00419"/>
    </source>
</evidence>
<comment type="similarity">
    <text evidence="2">Belongs to the ROK (NagC/XylR) family.</text>
</comment>
<feature type="domain" description="HTH crp-type" evidence="4">
    <location>
        <begin position="18"/>
        <end position="75"/>
    </location>
</feature>
<dbReference type="Pfam" id="PF13412">
    <property type="entry name" value="HTH_24"/>
    <property type="match status" value="1"/>
</dbReference>
<dbReference type="GO" id="GO:0042732">
    <property type="term" value="P:D-xylose metabolic process"/>
    <property type="evidence" value="ECO:0007669"/>
    <property type="project" value="UniProtKB-KW"/>
</dbReference>
<dbReference type="GO" id="GO:0003677">
    <property type="term" value="F:DNA binding"/>
    <property type="evidence" value="ECO:0007669"/>
    <property type="project" value="InterPro"/>
</dbReference>
<dbReference type="SUPFAM" id="SSF53067">
    <property type="entry name" value="Actin-like ATPase domain"/>
    <property type="match status" value="1"/>
</dbReference>
<dbReference type="InterPro" id="IPR036390">
    <property type="entry name" value="WH_DNA-bd_sf"/>
</dbReference>
<dbReference type="Pfam" id="PF00480">
    <property type="entry name" value="ROK"/>
    <property type="match status" value="1"/>
</dbReference>
<dbReference type="Gene3D" id="1.10.10.10">
    <property type="entry name" value="Winged helix-like DNA-binding domain superfamily/Winged helix DNA-binding domain"/>
    <property type="match status" value="1"/>
</dbReference>
<dbReference type="InterPro" id="IPR012318">
    <property type="entry name" value="HTH_CRP"/>
</dbReference>
<dbReference type="Gene3D" id="3.30.420.40">
    <property type="match status" value="2"/>
</dbReference>
<dbReference type="GO" id="GO:0006355">
    <property type="term" value="P:regulation of DNA-templated transcription"/>
    <property type="evidence" value="ECO:0007669"/>
    <property type="project" value="InterPro"/>
</dbReference>
<comment type="caution">
    <text evidence="5">The sequence shown here is derived from an EMBL/GenBank/DDBJ whole genome shotgun (WGS) entry which is preliminary data.</text>
</comment>
<dbReference type="SMART" id="SM00419">
    <property type="entry name" value="HTH_CRP"/>
    <property type="match status" value="1"/>
</dbReference>
<evidence type="ECO:0000256" key="1">
    <source>
        <dbReference type="ARBA" id="ARBA00002486"/>
    </source>
</evidence>
<keyword evidence="3" id="KW-0859">Xylose metabolism</keyword>
<dbReference type="InterPro" id="IPR043129">
    <property type="entry name" value="ATPase_NBD"/>
</dbReference>
<dbReference type="OrthoDB" id="9796533at2"/>
<evidence type="ECO:0000313" key="5">
    <source>
        <dbReference type="EMBL" id="PAD75031.1"/>
    </source>
</evidence>
<dbReference type="AlphaFoldDB" id="A0A268EPL0"/>
<keyword evidence="3" id="KW-0119">Carbohydrate metabolism</keyword>
<reference evidence="5 6" key="1">
    <citation type="submission" date="2017-07" db="EMBL/GenBank/DDBJ databases">
        <title>Isolation and whole genome analysis of endospore-forming bacteria from heroin.</title>
        <authorList>
            <person name="Kalinowski J."/>
            <person name="Ahrens B."/>
            <person name="Al-Dilaimi A."/>
            <person name="Winkler A."/>
            <person name="Wibberg D."/>
            <person name="Schleenbecker U."/>
            <person name="Ruckert C."/>
            <person name="Wolfel R."/>
            <person name="Grass G."/>
        </authorList>
    </citation>
    <scope>NUCLEOTIDE SEQUENCE [LARGE SCALE GENOMIC DNA]</scope>
    <source>
        <strain evidence="5 6">7537-G1</strain>
    </source>
</reference>
<organism evidence="5 6">
    <name type="scientific">Paenibacillus campinasensis</name>
    <dbReference type="NCBI Taxonomy" id="66347"/>
    <lineage>
        <taxon>Bacteria</taxon>
        <taxon>Bacillati</taxon>
        <taxon>Bacillota</taxon>
        <taxon>Bacilli</taxon>
        <taxon>Bacillales</taxon>
        <taxon>Paenibacillaceae</taxon>
        <taxon>Paenibacillus</taxon>
    </lineage>
</organism>
<dbReference type="SUPFAM" id="SSF46785">
    <property type="entry name" value="Winged helix' DNA-binding domain"/>
    <property type="match status" value="1"/>
</dbReference>
<evidence type="ECO:0000256" key="3">
    <source>
        <dbReference type="ARBA" id="ARBA00022629"/>
    </source>
</evidence>
<dbReference type="Proteomes" id="UP000215596">
    <property type="component" value="Unassembled WGS sequence"/>
</dbReference>
<evidence type="ECO:0000313" key="6">
    <source>
        <dbReference type="Proteomes" id="UP000215596"/>
    </source>
</evidence>
<dbReference type="InterPro" id="IPR036388">
    <property type="entry name" value="WH-like_DNA-bd_sf"/>
</dbReference>
<dbReference type="EMBL" id="NPBY01000048">
    <property type="protein sequence ID" value="PAD75031.1"/>
    <property type="molecule type" value="Genomic_DNA"/>
</dbReference>
<dbReference type="InterPro" id="IPR000600">
    <property type="entry name" value="ROK"/>
</dbReference>
<proteinExistence type="inferred from homology"/>
<accession>A0A268EPL0</accession>
<protein>
    <submittedName>
        <fullName evidence="5">Sugar kinase</fullName>
    </submittedName>
</protein>
<keyword evidence="5" id="KW-0808">Transferase</keyword>
<dbReference type="GO" id="GO:0016301">
    <property type="term" value="F:kinase activity"/>
    <property type="evidence" value="ECO:0007669"/>
    <property type="project" value="UniProtKB-KW"/>
</dbReference>
<keyword evidence="5" id="KW-0418">Kinase</keyword>
<dbReference type="PANTHER" id="PTHR18964">
    <property type="entry name" value="ROK (REPRESSOR, ORF, KINASE) FAMILY"/>
    <property type="match status" value="1"/>
</dbReference>
<dbReference type="PANTHER" id="PTHR18964:SF149">
    <property type="entry name" value="BIFUNCTIONAL UDP-N-ACETYLGLUCOSAMINE 2-EPIMERASE_N-ACETYLMANNOSAMINE KINASE"/>
    <property type="match status" value="1"/>
</dbReference>
<comment type="function">
    <text evidence="1">Transcriptional repressor of xylose-utilizing enzymes.</text>
</comment>
<gene>
    <name evidence="5" type="ORF">CHH67_16375</name>
</gene>
<evidence type="ECO:0000256" key="2">
    <source>
        <dbReference type="ARBA" id="ARBA00006479"/>
    </source>
</evidence>
<name>A0A268EPL0_9BACL</name>
<sequence length="386" mass="42264">MKKLDQDDMKRQNRSTVFQIIKQHQPISRAAIAKQTGMSPTTVSRIIAEFSDEGYVVEMEEQASAGRGRKSTLIRLREHSVLSVGVQIDREFGMLGIVDVQGNVMTSTSFAREPGEAAETTARRIGGKLTELVEASGLDRCRLVGLGIGVPGIVNVEDGTVRLSVQLGWREVGLAGMITETTGLPVVVDNELKLKGLAEQLRGAAQGSSRTVLLGFGHGVGSALIRRGEIYRGATNSAGEIAHMMMNPQGMMCDCGNVGCLQTFITIPSLLSEARKMEPIDTFGELFEQWQSGKRWASFLLEQALVYMAMTVNNVVSMYNPDRVIVSGEMIDPYPEIYEALVDLCRTKYIWEPLRGTFSISRSDLARHGVLIGSGLVAQNVYFQLN</sequence>